<dbReference type="KEGG" id="tfr:BR63_17190"/>
<dbReference type="RefSeq" id="WP_051965546.1">
    <property type="nucleotide sequence ID" value="NZ_CP045798.1"/>
</dbReference>
<name>A0A7G6E6Y6_THEFR</name>
<organism evidence="1 2">
    <name type="scientific">Thermanaerosceptrum fracticalcis</name>
    <dbReference type="NCBI Taxonomy" id="1712410"/>
    <lineage>
        <taxon>Bacteria</taxon>
        <taxon>Bacillati</taxon>
        <taxon>Bacillota</taxon>
        <taxon>Clostridia</taxon>
        <taxon>Eubacteriales</taxon>
        <taxon>Peptococcaceae</taxon>
        <taxon>Thermanaerosceptrum</taxon>
    </lineage>
</organism>
<dbReference type="AlphaFoldDB" id="A0A7G6E6Y6"/>
<dbReference type="PANTHER" id="PTHR10443">
    <property type="entry name" value="MICROSOMAL DIPEPTIDASE"/>
    <property type="match status" value="1"/>
</dbReference>
<protein>
    <submittedName>
        <fullName evidence="1">Membrane dipeptidase</fullName>
    </submittedName>
</protein>
<reference evidence="1 2" key="1">
    <citation type="journal article" date="2019" name="Front. Microbiol.">
        <title>Thermoanaerosceptrum fracticalcis gen. nov. sp. nov., a Novel Fumarate-Fermenting Microorganism From a Deep Fractured Carbonate Aquifer of the US Great Basin.</title>
        <authorList>
            <person name="Hamilton-Brehm S.D."/>
            <person name="Stewart L.E."/>
            <person name="Zavarin M."/>
            <person name="Caldwell M."/>
            <person name="Lawson P.A."/>
            <person name="Onstott T.C."/>
            <person name="Grzymski J."/>
            <person name="Neveux I."/>
            <person name="Lollar B.S."/>
            <person name="Russell C.E."/>
            <person name="Moser D.P."/>
        </authorList>
    </citation>
    <scope>NUCLEOTIDE SEQUENCE [LARGE SCALE GENOMIC DNA]</scope>
    <source>
        <strain evidence="1 2">DRI-13</strain>
    </source>
</reference>
<dbReference type="Gene3D" id="3.20.20.140">
    <property type="entry name" value="Metal-dependent hydrolases"/>
    <property type="match status" value="1"/>
</dbReference>
<dbReference type="InterPro" id="IPR008257">
    <property type="entry name" value="Pept_M19"/>
</dbReference>
<dbReference type="GO" id="GO:0070573">
    <property type="term" value="F:metallodipeptidase activity"/>
    <property type="evidence" value="ECO:0007669"/>
    <property type="project" value="InterPro"/>
</dbReference>
<keyword evidence="2" id="KW-1185">Reference proteome</keyword>
<dbReference type="EMBL" id="CP045798">
    <property type="protein sequence ID" value="QNB47840.1"/>
    <property type="molecule type" value="Genomic_DNA"/>
</dbReference>
<proteinExistence type="predicted"/>
<dbReference type="OrthoDB" id="9804920at2"/>
<dbReference type="PANTHER" id="PTHR10443:SF12">
    <property type="entry name" value="DIPEPTIDASE"/>
    <property type="match status" value="1"/>
</dbReference>
<accession>A0A7G6E6Y6</accession>
<gene>
    <name evidence="1" type="ORF">BR63_17190</name>
</gene>
<dbReference type="SUPFAM" id="SSF51556">
    <property type="entry name" value="Metallo-dependent hydrolases"/>
    <property type="match status" value="1"/>
</dbReference>
<dbReference type="PROSITE" id="PS51365">
    <property type="entry name" value="RENAL_DIPEPTIDASE_2"/>
    <property type="match status" value="1"/>
</dbReference>
<dbReference type="GO" id="GO:0006508">
    <property type="term" value="P:proteolysis"/>
    <property type="evidence" value="ECO:0007669"/>
    <property type="project" value="InterPro"/>
</dbReference>
<dbReference type="InterPro" id="IPR032466">
    <property type="entry name" value="Metal_Hydrolase"/>
</dbReference>
<evidence type="ECO:0000313" key="2">
    <source>
        <dbReference type="Proteomes" id="UP000515847"/>
    </source>
</evidence>
<evidence type="ECO:0000313" key="1">
    <source>
        <dbReference type="EMBL" id="QNB47840.1"/>
    </source>
</evidence>
<sequence length="350" mass="39336">MLLSENKLPELVSKIQKDCVIIDAHFDLLFDVVRKRQYGQRKVIETDYLPSLIEGGVNIIVASLYIDDEFLPEMALRRALQQISALYEEIDESSGKFVLCKSFHDIEQAIKNNKLGILLSFEGVEPLYNDLSLLKIFYELGVRILGLVWSRRNFAADGCHFSAVKTCTQGGLTDFGLRLIEKADQLGMLVDVSHLNDEGFWDVIKFSKSAIIASHSNCRALASTMRNLTDQQIWSIAEKNGVIGINAVNLIVADKPEDATLEYLVKHVSHMVKLVGAEHVGLGFDFCESLMAYLSPLTIKTMSPTPFDVLKGHKDLNKFIEALLATGLKESQIHQILGQNFLRVFKDRFK</sequence>
<dbReference type="Proteomes" id="UP000515847">
    <property type="component" value="Chromosome"/>
</dbReference>
<dbReference type="CDD" id="cd01301">
    <property type="entry name" value="rDP_like"/>
    <property type="match status" value="1"/>
</dbReference>
<dbReference type="Pfam" id="PF01244">
    <property type="entry name" value="Peptidase_M19"/>
    <property type="match status" value="1"/>
</dbReference>